<reference evidence="2" key="1">
    <citation type="journal article" date="2019" name="Int. J. Syst. Evol. Microbiol.">
        <title>The Global Catalogue of Microorganisms (GCM) 10K type strain sequencing project: providing services to taxonomists for standard genome sequencing and annotation.</title>
        <authorList>
            <consortium name="The Broad Institute Genomics Platform"/>
            <consortium name="The Broad Institute Genome Sequencing Center for Infectious Disease"/>
            <person name="Wu L."/>
            <person name="Ma J."/>
        </authorList>
    </citation>
    <scope>NUCLEOTIDE SEQUENCE [LARGE SCALE GENOMIC DNA]</scope>
    <source>
        <strain evidence="2">CGMCC 4.7277</strain>
    </source>
</reference>
<comment type="caution">
    <text evidence="1">The sequence shown here is derived from an EMBL/GenBank/DDBJ whole genome shotgun (WGS) entry which is preliminary data.</text>
</comment>
<name>A0ABW0QIL1_9BURK</name>
<proteinExistence type="predicted"/>
<gene>
    <name evidence="1" type="ORF">ACFPP7_24440</name>
</gene>
<accession>A0ABW0QIL1</accession>
<evidence type="ECO:0000313" key="1">
    <source>
        <dbReference type="EMBL" id="MFC5524032.1"/>
    </source>
</evidence>
<keyword evidence="2" id="KW-1185">Reference proteome</keyword>
<protein>
    <submittedName>
        <fullName evidence="1">Uncharacterized protein</fullName>
    </submittedName>
</protein>
<dbReference type="EMBL" id="JBHSMX010000066">
    <property type="protein sequence ID" value="MFC5524032.1"/>
    <property type="molecule type" value="Genomic_DNA"/>
</dbReference>
<dbReference type="RefSeq" id="WP_068832038.1">
    <property type="nucleotide sequence ID" value="NZ_JBHSMX010000066.1"/>
</dbReference>
<organism evidence="1 2">
    <name type="scientific">Polaromonas jejuensis</name>
    <dbReference type="NCBI Taxonomy" id="457502"/>
    <lineage>
        <taxon>Bacteria</taxon>
        <taxon>Pseudomonadati</taxon>
        <taxon>Pseudomonadota</taxon>
        <taxon>Betaproteobacteria</taxon>
        <taxon>Burkholderiales</taxon>
        <taxon>Comamonadaceae</taxon>
        <taxon>Polaromonas</taxon>
    </lineage>
</organism>
<sequence>MQLFHESLNDALREVVAACSGPKQVAAKLWPEKTPDAAHRLLLDCLNETRAERLDPDRLRMLLKLGRNAGCHAAMNYLLRDLGYEDCRPLEPQDEQAALMRDYIAATKALQGIASRLETRFAGGVA</sequence>
<evidence type="ECO:0000313" key="2">
    <source>
        <dbReference type="Proteomes" id="UP001596084"/>
    </source>
</evidence>
<dbReference type="Proteomes" id="UP001596084">
    <property type="component" value="Unassembled WGS sequence"/>
</dbReference>